<feature type="domain" description="N-acetyltransferase" evidence="1">
    <location>
        <begin position="6"/>
        <end position="178"/>
    </location>
</feature>
<organism evidence="2 3">
    <name type="scientific">Flavobacterium difficile</name>
    <dbReference type="NCBI Taxonomy" id="2709659"/>
    <lineage>
        <taxon>Bacteria</taxon>
        <taxon>Pseudomonadati</taxon>
        <taxon>Bacteroidota</taxon>
        <taxon>Flavobacteriia</taxon>
        <taxon>Flavobacteriales</taxon>
        <taxon>Flavobacteriaceae</taxon>
        <taxon>Flavobacterium</taxon>
    </lineage>
</organism>
<proteinExistence type="predicted"/>
<evidence type="ECO:0000313" key="2">
    <source>
        <dbReference type="EMBL" id="NHM00501.1"/>
    </source>
</evidence>
<dbReference type="RefSeq" id="WP_166075537.1">
    <property type="nucleotide sequence ID" value="NZ_JAAJBT010000001.1"/>
</dbReference>
<dbReference type="InterPro" id="IPR016181">
    <property type="entry name" value="Acyl_CoA_acyltransferase"/>
</dbReference>
<dbReference type="EMBL" id="JAAJBT010000001">
    <property type="protein sequence ID" value="NHM00501.1"/>
    <property type="molecule type" value="Genomic_DNA"/>
</dbReference>
<dbReference type="PROSITE" id="PS51186">
    <property type="entry name" value="GNAT"/>
    <property type="match status" value="1"/>
</dbReference>
<comment type="caution">
    <text evidence="2">The sequence shown here is derived from an EMBL/GenBank/DDBJ whole genome shotgun (WGS) entry which is preliminary data.</text>
</comment>
<dbReference type="InterPro" id="IPR000182">
    <property type="entry name" value="GNAT_dom"/>
</dbReference>
<sequence>MDDLQFTYKRLEDHLFEDVQFLFLTVFNKKKSITYLKNKYNTSFLGSKYICYLAYHNNQPVAFYGTIPQQFTSNSKSILVAHACDSFTLKNFQGKGLHYNLAMKSYELMKAEGIKFVYAYHSENTYFSTKKLGWLEHKNMKRFHFYIHTIPLAKVIQKLNLERIYTKFCAVYLKKYLNSKETDSSSKKLKQAYNKDFIKYKNGFNSHYFIQLNSCSFWIKIDAVLHVGFFTCDTDENFKKAISKLKKIAFFLGVNEILFQVLEDSKEFQFLSKLEKGKPSWLIGYLPFDTINLNDVEFNYADLDTF</sequence>
<dbReference type="SUPFAM" id="SSF55729">
    <property type="entry name" value="Acyl-CoA N-acyltransferases (Nat)"/>
    <property type="match status" value="1"/>
</dbReference>
<name>A0ABX0HZY1_9FLAO</name>
<evidence type="ECO:0000259" key="1">
    <source>
        <dbReference type="PROSITE" id="PS51186"/>
    </source>
</evidence>
<keyword evidence="3" id="KW-1185">Reference proteome</keyword>
<evidence type="ECO:0000313" key="3">
    <source>
        <dbReference type="Proteomes" id="UP000800984"/>
    </source>
</evidence>
<dbReference type="Gene3D" id="3.40.630.30">
    <property type="match status" value="1"/>
</dbReference>
<protein>
    <submittedName>
        <fullName evidence="2">GNAT family N-acetyltransferase</fullName>
    </submittedName>
</protein>
<gene>
    <name evidence="2" type="ORF">G4D72_00080</name>
</gene>
<accession>A0ABX0HZY1</accession>
<reference evidence="2 3" key="1">
    <citation type="submission" date="2020-02" db="EMBL/GenBank/DDBJ databases">
        <authorList>
            <person name="Chen W.-M."/>
        </authorList>
    </citation>
    <scope>NUCLEOTIDE SEQUENCE [LARGE SCALE GENOMIC DNA]</scope>
    <source>
        <strain evidence="2 3">KDG-16</strain>
    </source>
</reference>
<dbReference type="Proteomes" id="UP000800984">
    <property type="component" value="Unassembled WGS sequence"/>
</dbReference>